<protein>
    <submittedName>
        <fullName evidence="1">Uncharacterized protein</fullName>
    </submittedName>
</protein>
<organism evidence="1 2">
    <name type="scientific">Bifiguratus adelaidae</name>
    <dbReference type="NCBI Taxonomy" id="1938954"/>
    <lineage>
        <taxon>Eukaryota</taxon>
        <taxon>Fungi</taxon>
        <taxon>Fungi incertae sedis</taxon>
        <taxon>Mucoromycota</taxon>
        <taxon>Mucoromycotina</taxon>
        <taxon>Endogonomycetes</taxon>
        <taxon>Endogonales</taxon>
        <taxon>Endogonales incertae sedis</taxon>
        <taxon>Bifiguratus</taxon>
    </lineage>
</organism>
<comment type="caution">
    <text evidence="1">The sequence shown here is derived from an EMBL/GenBank/DDBJ whole genome shotgun (WGS) entry which is preliminary data.</text>
</comment>
<sequence length="270" mass="30046">MRHEDQHIVQVTAGYQANDSDDEELRQLHELKQRYSTAITDAQQNVPVLDRLIGDVKGLGLSLNTHDTEDDLVHRFDKPTLALLSGLRQHIDACGKEIGQEQARLMQQGNRDFPFAIKHLRAADRALQARLTEEAFVAAFESCKISVDATAERVNNLLTALKDLEFYIPREATLASSAHRDRWPNLYNRYAQHEATSTHTPGIVLEHSLWLPSGLTSSQSSLSQAGIVEDYFAMETTASEDGMVQASSSEVHSSAKDALIDIMSRSAKHV</sequence>
<evidence type="ECO:0000313" key="1">
    <source>
        <dbReference type="EMBL" id="OZJ05707.1"/>
    </source>
</evidence>
<proteinExistence type="predicted"/>
<dbReference type="EMBL" id="MVBO01000011">
    <property type="protein sequence ID" value="OZJ05707.1"/>
    <property type="molecule type" value="Genomic_DNA"/>
</dbReference>
<dbReference type="Proteomes" id="UP000242875">
    <property type="component" value="Unassembled WGS sequence"/>
</dbReference>
<evidence type="ECO:0000313" key="2">
    <source>
        <dbReference type="Proteomes" id="UP000242875"/>
    </source>
</evidence>
<name>A0A261Y524_9FUNG</name>
<gene>
    <name evidence="1" type="ORF">BZG36_01451</name>
</gene>
<keyword evidence="2" id="KW-1185">Reference proteome</keyword>
<dbReference type="AlphaFoldDB" id="A0A261Y524"/>
<reference evidence="1 2" key="1">
    <citation type="journal article" date="2017" name="Mycologia">
        <title>Bifiguratus adelaidae, gen. et sp. nov., a new member of Mucoromycotina in endophytic and soil-dwelling habitats.</title>
        <authorList>
            <person name="Torres-Cruz T.J."/>
            <person name="Billingsley Tobias T.L."/>
            <person name="Almatruk M."/>
            <person name="Hesse C."/>
            <person name="Kuske C.R."/>
            <person name="Desiro A."/>
            <person name="Benucci G.M."/>
            <person name="Bonito G."/>
            <person name="Stajich J.E."/>
            <person name="Dunlap C."/>
            <person name="Arnold A.E."/>
            <person name="Porras-Alfaro A."/>
        </authorList>
    </citation>
    <scope>NUCLEOTIDE SEQUENCE [LARGE SCALE GENOMIC DNA]</scope>
    <source>
        <strain evidence="1 2">AZ0501</strain>
    </source>
</reference>
<accession>A0A261Y524</accession>